<dbReference type="CDD" id="cd17236">
    <property type="entry name" value="Ubl_ATG8_MAP1LC3C"/>
    <property type="match status" value="1"/>
</dbReference>
<dbReference type="FunFam" id="3.10.20.90:FF:000149">
    <property type="entry name" value="microtubule-associated proteins 1A/1B light chain 3C"/>
    <property type="match status" value="1"/>
</dbReference>
<keyword evidence="3" id="KW-0963">Cytoplasm</keyword>
<keyword evidence="4 10" id="KW-0072">Autophagy</keyword>
<evidence type="ECO:0000256" key="2">
    <source>
        <dbReference type="ARBA" id="ARBA00007293"/>
    </source>
</evidence>
<dbReference type="Pfam" id="PF02991">
    <property type="entry name" value="ATG8"/>
    <property type="match status" value="1"/>
</dbReference>
<dbReference type="GO" id="GO:0006950">
    <property type="term" value="P:response to stress"/>
    <property type="evidence" value="ECO:0007669"/>
    <property type="project" value="UniProtKB-ARBA"/>
</dbReference>
<reference evidence="11 12" key="1">
    <citation type="submission" date="2019-01" db="EMBL/GenBank/DDBJ databases">
        <title>Draft Genome and Complete Hox-Cluster Characterization of the Sterlet Sturgeon (Acipenser ruthenus).</title>
        <authorList>
            <person name="Wei Q."/>
        </authorList>
    </citation>
    <scope>NUCLEOTIDE SEQUENCE [LARGE SCALE GENOMIC DNA]</scope>
    <source>
        <strain evidence="11">WHYD16114868_AA</strain>
        <tissue evidence="11">Blood</tissue>
    </source>
</reference>
<evidence type="ECO:0000313" key="12">
    <source>
        <dbReference type="Proteomes" id="UP000289886"/>
    </source>
</evidence>
<dbReference type="Gene3D" id="3.10.20.90">
    <property type="entry name" value="Phosphatidylinositol 3-kinase Catalytic Subunit, Chain A, domain 1"/>
    <property type="match status" value="1"/>
</dbReference>
<dbReference type="GO" id="GO:0031410">
    <property type="term" value="C:cytoplasmic vesicle"/>
    <property type="evidence" value="ECO:0007669"/>
    <property type="project" value="UniProtKB-KW"/>
</dbReference>
<evidence type="ECO:0000313" key="11">
    <source>
        <dbReference type="EMBL" id="RXM92666.1"/>
    </source>
</evidence>
<evidence type="ECO:0000256" key="3">
    <source>
        <dbReference type="ARBA" id="ARBA00022490"/>
    </source>
</evidence>
<evidence type="ECO:0000256" key="4">
    <source>
        <dbReference type="ARBA" id="ARBA00023006"/>
    </source>
</evidence>
<keyword evidence="12" id="KW-1185">Reference proteome</keyword>
<proteinExistence type="inferred from homology"/>
<keyword evidence="6 9" id="KW-0449">Lipoprotein</keyword>
<dbReference type="PANTHER" id="PTHR10969">
    <property type="entry name" value="MICROTUBULE-ASSOCIATED PROTEINS 1A/1B LIGHT CHAIN 3-RELATED"/>
    <property type="match status" value="1"/>
</dbReference>
<dbReference type="InterPro" id="IPR004241">
    <property type="entry name" value="Atg8-like"/>
</dbReference>
<comment type="subcellular location">
    <subcellularLocation>
        <location evidence="1">Cytoplasmic vesicle</location>
        <location evidence="1">Autophagosome</location>
    </subcellularLocation>
    <subcellularLocation>
        <location evidence="8">Endomembrane system</location>
        <topology evidence="8">Lipid-anchor</topology>
    </subcellularLocation>
</comment>
<evidence type="ECO:0000256" key="10">
    <source>
        <dbReference type="RuleBase" id="RU004384"/>
    </source>
</evidence>
<dbReference type="GO" id="GO:0012505">
    <property type="term" value="C:endomembrane system"/>
    <property type="evidence" value="ECO:0007669"/>
    <property type="project" value="UniProtKB-SubCell"/>
</dbReference>
<evidence type="ECO:0000256" key="5">
    <source>
        <dbReference type="ARBA" id="ARBA00023136"/>
    </source>
</evidence>
<evidence type="ECO:0000256" key="6">
    <source>
        <dbReference type="ARBA" id="ARBA00023288"/>
    </source>
</evidence>
<dbReference type="OrthoDB" id="6738456at2759"/>
<organism evidence="11 12">
    <name type="scientific">Acipenser ruthenus</name>
    <name type="common">Sterlet sturgeon</name>
    <dbReference type="NCBI Taxonomy" id="7906"/>
    <lineage>
        <taxon>Eukaryota</taxon>
        <taxon>Metazoa</taxon>
        <taxon>Chordata</taxon>
        <taxon>Craniata</taxon>
        <taxon>Vertebrata</taxon>
        <taxon>Euteleostomi</taxon>
        <taxon>Actinopterygii</taxon>
        <taxon>Chondrostei</taxon>
        <taxon>Acipenseriformes</taxon>
        <taxon>Acipenseridae</taxon>
        <taxon>Acipenser</taxon>
    </lineage>
</organism>
<comment type="caution">
    <text evidence="11">The sequence shown here is derived from an EMBL/GenBank/DDBJ whole genome shotgun (WGS) entry which is preliminary data.</text>
</comment>
<evidence type="ECO:0000256" key="1">
    <source>
        <dbReference type="ARBA" id="ARBA00004419"/>
    </source>
</evidence>
<feature type="lipid moiety-binding region" description="Phosphatidylserine amidated glycine; alternate" evidence="9">
    <location>
        <position position="126"/>
    </location>
</feature>
<name>A0A444UWV7_ACIRT</name>
<dbReference type="InterPro" id="IPR027731">
    <property type="entry name" value="MAP1A/MAP1B_LC3C"/>
</dbReference>
<gene>
    <name evidence="11" type="ORF">EOD39_19893</name>
</gene>
<sequence>MPPLHKSQHSKPFKQRKSLATRMEEVAGIRTKFPTKIPVIVERYQREKYLPPLDKTKFLVPQDLSMTQFITIIRNRMCLLPSQAFYLLVNNKSLASMSLTLAEVYKDHKDEDGFLYMTYASQEMFGSSAHINHWKSLKNPLAAQ</sequence>
<dbReference type="Proteomes" id="UP000289886">
    <property type="component" value="Unassembled WGS sequence"/>
</dbReference>
<evidence type="ECO:0000256" key="8">
    <source>
        <dbReference type="ARBA" id="ARBA00037868"/>
    </source>
</evidence>
<keyword evidence="5" id="KW-0472">Membrane</keyword>
<dbReference type="GO" id="GO:0016236">
    <property type="term" value="P:macroautophagy"/>
    <property type="evidence" value="ECO:0007669"/>
    <property type="project" value="UniProtKB-ARBA"/>
</dbReference>
<dbReference type="EMBL" id="SCEB01005876">
    <property type="protein sequence ID" value="RXM92666.1"/>
    <property type="molecule type" value="Genomic_DNA"/>
</dbReference>
<comment type="similarity">
    <text evidence="2 10">Belongs to the ATG8 family.</text>
</comment>
<dbReference type="GO" id="GO:0005776">
    <property type="term" value="C:autophagosome"/>
    <property type="evidence" value="ECO:0007669"/>
    <property type="project" value="UniProtKB-SubCell"/>
</dbReference>
<dbReference type="InterPro" id="IPR029071">
    <property type="entry name" value="Ubiquitin-like_domsf"/>
</dbReference>
<keyword evidence="7" id="KW-0968">Cytoplasmic vesicle</keyword>
<dbReference type="SUPFAM" id="SSF54236">
    <property type="entry name" value="Ubiquitin-like"/>
    <property type="match status" value="1"/>
</dbReference>
<protein>
    <submittedName>
        <fullName evidence="11">Microtubule-associated proteins 1A/1B light chain 3C</fullName>
    </submittedName>
</protein>
<dbReference type="AlphaFoldDB" id="A0A444UWV7"/>
<evidence type="ECO:0000256" key="7">
    <source>
        <dbReference type="ARBA" id="ARBA00023329"/>
    </source>
</evidence>
<evidence type="ECO:0000256" key="9">
    <source>
        <dbReference type="PIRSR" id="PIRSR604241-50"/>
    </source>
</evidence>
<accession>A0A444UWV7</accession>